<keyword evidence="4" id="KW-0472">Membrane</keyword>
<gene>
    <name evidence="7" type="primary">AVEN_119253_1</name>
    <name evidence="7" type="ORF">NPIL_408181</name>
</gene>
<evidence type="ECO:0000313" key="7">
    <source>
        <dbReference type="EMBL" id="GFT93917.1"/>
    </source>
</evidence>
<dbReference type="Pfam" id="PF01094">
    <property type="entry name" value="ANF_receptor"/>
    <property type="match status" value="1"/>
</dbReference>
<organism evidence="7 8">
    <name type="scientific">Nephila pilipes</name>
    <name type="common">Giant wood spider</name>
    <name type="synonym">Nephila maculata</name>
    <dbReference type="NCBI Taxonomy" id="299642"/>
    <lineage>
        <taxon>Eukaryota</taxon>
        <taxon>Metazoa</taxon>
        <taxon>Ecdysozoa</taxon>
        <taxon>Arthropoda</taxon>
        <taxon>Chelicerata</taxon>
        <taxon>Arachnida</taxon>
        <taxon>Araneae</taxon>
        <taxon>Araneomorphae</taxon>
        <taxon>Entelegynae</taxon>
        <taxon>Araneoidea</taxon>
        <taxon>Nephilidae</taxon>
        <taxon>Nephila</taxon>
    </lineage>
</organism>
<feature type="domain" description="Receptor ligand binding region" evidence="6">
    <location>
        <begin position="53"/>
        <end position="133"/>
    </location>
</feature>
<sequence>MKFYSPGLFLAFTLISFIYDSCHSETFTIGYLTGSERRHGNTDYHRPGLSISGAITLAVDEINRLHPLMNGHVLNFTVAETYGDEEESILRVALLWTQEVAGYIGPQETCVHEAKMASGFNLPMISYVSRLNSVPEIVTLTIKTVFLKILKFACSTGYVNFRKLK</sequence>
<dbReference type="EMBL" id="BMAW01074851">
    <property type="protein sequence ID" value="GFT93917.1"/>
    <property type="molecule type" value="Genomic_DNA"/>
</dbReference>
<dbReference type="InterPro" id="IPR001828">
    <property type="entry name" value="ANF_lig-bd_rcpt"/>
</dbReference>
<evidence type="ECO:0000256" key="2">
    <source>
        <dbReference type="ARBA" id="ARBA00022692"/>
    </source>
</evidence>
<dbReference type="Gene3D" id="3.40.50.2300">
    <property type="match status" value="1"/>
</dbReference>
<keyword evidence="2" id="KW-0812">Transmembrane</keyword>
<keyword evidence="3" id="KW-1133">Transmembrane helix</keyword>
<feature type="signal peptide" evidence="5">
    <location>
        <begin position="1"/>
        <end position="24"/>
    </location>
</feature>
<dbReference type="GO" id="GO:0016020">
    <property type="term" value="C:membrane"/>
    <property type="evidence" value="ECO:0007669"/>
    <property type="project" value="UniProtKB-SubCell"/>
</dbReference>
<reference evidence="7" key="1">
    <citation type="submission" date="2020-08" db="EMBL/GenBank/DDBJ databases">
        <title>Multicomponent nature underlies the extraordinary mechanical properties of spider dragline silk.</title>
        <authorList>
            <person name="Kono N."/>
            <person name="Nakamura H."/>
            <person name="Mori M."/>
            <person name="Yoshida Y."/>
            <person name="Ohtoshi R."/>
            <person name="Malay A.D."/>
            <person name="Moran D.A.P."/>
            <person name="Tomita M."/>
            <person name="Numata K."/>
            <person name="Arakawa K."/>
        </authorList>
    </citation>
    <scope>NUCLEOTIDE SEQUENCE</scope>
</reference>
<dbReference type="Proteomes" id="UP000887013">
    <property type="component" value="Unassembled WGS sequence"/>
</dbReference>
<name>A0A8X6Q150_NEPPI</name>
<evidence type="ECO:0000256" key="3">
    <source>
        <dbReference type="ARBA" id="ARBA00022989"/>
    </source>
</evidence>
<dbReference type="InterPro" id="IPR028082">
    <property type="entry name" value="Peripla_BP_I"/>
</dbReference>
<evidence type="ECO:0000259" key="6">
    <source>
        <dbReference type="Pfam" id="PF01094"/>
    </source>
</evidence>
<keyword evidence="5" id="KW-0732">Signal</keyword>
<evidence type="ECO:0000313" key="8">
    <source>
        <dbReference type="Proteomes" id="UP000887013"/>
    </source>
</evidence>
<dbReference type="AlphaFoldDB" id="A0A8X6Q150"/>
<comment type="caution">
    <text evidence="7">The sequence shown here is derived from an EMBL/GenBank/DDBJ whole genome shotgun (WGS) entry which is preliminary data.</text>
</comment>
<dbReference type="OrthoDB" id="60033at2759"/>
<dbReference type="SUPFAM" id="SSF53822">
    <property type="entry name" value="Periplasmic binding protein-like I"/>
    <property type="match status" value="1"/>
</dbReference>
<evidence type="ECO:0000256" key="1">
    <source>
        <dbReference type="ARBA" id="ARBA00004370"/>
    </source>
</evidence>
<protein>
    <submittedName>
        <fullName evidence="7">ANF_receptor domain-containing protein</fullName>
    </submittedName>
</protein>
<evidence type="ECO:0000256" key="5">
    <source>
        <dbReference type="SAM" id="SignalP"/>
    </source>
</evidence>
<proteinExistence type="predicted"/>
<feature type="chain" id="PRO_5036483698" evidence="5">
    <location>
        <begin position="25"/>
        <end position="165"/>
    </location>
</feature>
<evidence type="ECO:0000256" key="4">
    <source>
        <dbReference type="ARBA" id="ARBA00023136"/>
    </source>
</evidence>
<keyword evidence="8" id="KW-1185">Reference proteome</keyword>
<comment type="subcellular location">
    <subcellularLocation>
        <location evidence="1">Membrane</location>
    </subcellularLocation>
</comment>
<accession>A0A8X6Q150</accession>